<dbReference type="SUPFAM" id="SSF50630">
    <property type="entry name" value="Acid proteases"/>
    <property type="match status" value="2"/>
</dbReference>
<dbReference type="GO" id="GO:0000030">
    <property type="term" value="F:mannosyltransferase activity"/>
    <property type="evidence" value="ECO:0007669"/>
    <property type="project" value="TreeGrafter"/>
</dbReference>
<feature type="domain" description="Peptidase A2" evidence="2">
    <location>
        <begin position="251"/>
        <end position="286"/>
    </location>
</feature>
<dbReference type="InterPro" id="IPR034122">
    <property type="entry name" value="Retropepsin-like_bacterial"/>
</dbReference>
<proteinExistence type="predicted"/>
<dbReference type="SMART" id="SM00028">
    <property type="entry name" value="TPR"/>
    <property type="match status" value="4"/>
</dbReference>
<reference evidence="3" key="1">
    <citation type="submission" date="2018-05" db="EMBL/GenBank/DDBJ databases">
        <authorList>
            <person name="Lanie J.A."/>
            <person name="Ng W.-L."/>
            <person name="Kazmierczak K.M."/>
            <person name="Andrzejewski T.M."/>
            <person name="Davidsen T.M."/>
            <person name="Wayne K.J."/>
            <person name="Tettelin H."/>
            <person name="Glass J.I."/>
            <person name="Rusch D."/>
            <person name="Podicherti R."/>
            <person name="Tsui H.-C.T."/>
            <person name="Winkler M.E."/>
        </authorList>
    </citation>
    <scope>NUCLEOTIDE SEQUENCE</scope>
</reference>
<gene>
    <name evidence="3" type="ORF">METZ01_LOCUS126865</name>
</gene>
<dbReference type="Gene3D" id="1.25.40.10">
    <property type="entry name" value="Tetratricopeptide repeat domain"/>
    <property type="match status" value="1"/>
</dbReference>
<dbReference type="PROSITE" id="PS50175">
    <property type="entry name" value="ASP_PROT_RETROV"/>
    <property type="match status" value="1"/>
</dbReference>
<organism evidence="3">
    <name type="scientific">marine metagenome</name>
    <dbReference type="NCBI Taxonomy" id="408172"/>
    <lineage>
        <taxon>unclassified sequences</taxon>
        <taxon>metagenomes</taxon>
        <taxon>ecological metagenomes</taxon>
    </lineage>
</organism>
<dbReference type="InterPro" id="IPR001995">
    <property type="entry name" value="Peptidase_A2_cat"/>
</dbReference>
<evidence type="ECO:0000256" key="1">
    <source>
        <dbReference type="ARBA" id="ARBA00022801"/>
    </source>
</evidence>
<evidence type="ECO:0000259" key="2">
    <source>
        <dbReference type="PROSITE" id="PS50175"/>
    </source>
</evidence>
<name>A0A381YBP4_9ZZZZ</name>
<dbReference type="InterPro" id="IPR052384">
    <property type="entry name" value="TMTC_O-mannosyltransferase"/>
</dbReference>
<dbReference type="CDD" id="cd05483">
    <property type="entry name" value="retropepsin_like_bacteria"/>
    <property type="match status" value="1"/>
</dbReference>
<dbReference type="PANTHER" id="PTHR44216:SF3">
    <property type="entry name" value="PROTEIN O-MANNOSYL-TRANSFERASE TMTC2"/>
    <property type="match status" value="1"/>
</dbReference>
<dbReference type="AlphaFoldDB" id="A0A381YBP4"/>
<dbReference type="Pfam" id="PF13975">
    <property type="entry name" value="gag-asp_proteas"/>
    <property type="match status" value="2"/>
</dbReference>
<dbReference type="InterPro" id="IPR019734">
    <property type="entry name" value="TPR_rpt"/>
</dbReference>
<dbReference type="GO" id="GO:0035269">
    <property type="term" value="P:protein O-linked glycosylation via mannose"/>
    <property type="evidence" value="ECO:0007669"/>
    <property type="project" value="TreeGrafter"/>
</dbReference>
<dbReference type="PANTHER" id="PTHR44216">
    <property type="entry name" value="PROTEIN O-MANNOSYL-TRANSFERASE TMTC2"/>
    <property type="match status" value="1"/>
</dbReference>
<dbReference type="EMBL" id="UINC01017763">
    <property type="protein sequence ID" value="SVA74011.1"/>
    <property type="molecule type" value="Genomic_DNA"/>
</dbReference>
<dbReference type="GO" id="GO:0005789">
    <property type="term" value="C:endoplasmic reticulum membrane"/>
    <property type="evidence" value="ECO:0007669"/>
    <property type="project" value="TreeGrafter"/>
</dbReference>
<dbReference type="Pfam" id="PF13432">
    <property type="entry name" value="TPR_16"/>
    <property type="match status" value="1"/>
</dbReference>
<keyword evidence="1" id="KW-0378">Hydrolase</keyword>
<dbReference type="GO" id="GO:0004190">
    <property type="term" value="F:aspartic-type endopeptidase activity"/>
    <property type="evidence" value="ECO:0007669"/>
    <property type="project" value="InterPro"/>
</dbReference>
<dbReference type="Gene3D" id="2.40.70.10">
    <property type="entry name" value="Acid Proteases"/>
    <property type="match status" value="2"/>
</dbReference>
<sequence>MLLFVSLTVMTGKADDSTFNEIQLQLGNLLIAEERFNEAIEAFTLAKRGTPTVNQIFRARQGTVMSMFRLARFGEAHDEAILAYSAAPDNSSAVALYGDALWARGLFGEAEEAYQAALGFDPEDGRGHHGLAKGLVTRGRLSEAMDAAQTALRYLPRDPELHHTVGTIYERMQRFEESAIAFGNYVNLLPAKHRSARAAWSRSQIRFLRSFGNRMPFKMASGSSDQRYTVPFKLVREKIVVRAKVNGGREIDFVVDTGAEQTVLSQEVARRQRVQPVVYTLSAGVGEVGFRGLQLARIDTLQIGSLVIENVPSLIKNPPLGGMPSRETESFSPLAAGLSIRIDYDRQRLTLGRHLDASQPDFELPLRVHRLATVRGKINNERDASFVVDTGGEVISLSAAAASTIETQPMTRSFPLKVYGSSGWDSEAFLLPGVNLMFNSISFNNYPVVVLNLHAPSALLGFELGGIIGHDFLKRYLVDFDLDKSVIRLAHRSSAAVLSD</sequence>
<evidence type="ECO:0000313" key="3">
    <source>
        <dbReference type="EMBL" id="SVA74011.1"/>
    </source>
</evidence>
<accession>A0A381YBP4</accession>
<dbReference type="InterPro" id="IPR011990">
    <property type="entry name" value="TPR-like_helical_dom_sf"/>
</dbReference>
<dbReference type="GO" id="GO:0006508">
    <property type="term" value="P:proteolysis"/>
    <property type="evidence" value="ECO:0007669"/>
    <property type="project" value="InterPro"/>
</dbReference>
<dbReference type="InterPro" id="IPR021109">
    <property type="entry name" value="Peptidase_aspartic_dom_sf"/>
</dbReference>
<dbReference type="SUPFAM" id="SSF48452">
    <property type="entry name" value="TPR-like"/>
    <property type="match status" value="1"/>
</dbReference>
<protein>
    <recommendedName>
        <fullName evidence="2">Peptidase A2 domain-containing protein</fullName>
    </recommendedName>
</protein>
<dbReference type="PROSITE" id="PS50005">
    <property type="entry name" value="TPR"/>
    <property type="match status" value="1"/>
</dbReference>